<dbReference type="PANTHER" id="PTHR14421:SF3">
    <property type="entry name" value="SPERMATOGENESIS-ASSOCIATED PROTEIN 1"/>
    <property type="match status" value="1"/>
</dbReference>
<organism evidence="1">
    <name type="scientific">Arion vulgaris</name>
    <dbReference type="NCBI Taxonomy" id="1028688"/>
    <lineage>
        <taxon>Eukaryota</taxon>
        <taxon>Metazoa</taxon>
        <taxon>Spiralia</taxon>
        <taxon>Lophotrochozoa</taxon>
        <taxon>Mollusca</taxon>
        <taxon>Gastropoda</taxon>
        <taxon>Heterobranchia</taxon>
        <taxon>Euthyneura</taxon>
        <taxon>Panpulmonata</taxon>
        <taxon>Eupulmonata</taxon>
        <taxon>Stylommatophora</taxon>
        <taxon>Helicina</taxon>
        <taxon>Arionoidea</taxon>
        <taxon>Arionidae</taxon>
        <taxon>Arion</taxon>
    </lineage>
</organism>
<dbReference type="InterPro" id="IPR039062">
    <property type="entry name" value="SPAT1"/>
</dbReference>
<name>A0A0B6Y9J3_9EUPU</name>
<proteinExistence type="predicted"/>
<feature type="non-terminal residue" evidence="1">
    <location>
        <position position="1"/>
    </location>
</feature>
<dbReference type="PANTHER" id="PTHR14421">
    <property type="entry name" value="SPERMATOGENESIS-ASSOCIATED PROTEIN 1"/>
    <property type="match status" value="1"/>
</dbReference>
<accession>A0A0B6Y9J3</accession>
<evidence type="ECO:0000313" key="1">
    <source>
        <dbReference type="EMBL" id="CEK52798.1"/>
    </source>
</evidence>
<dbReference type="AlphaFoldDB" id="A0A0B6Y9J3"/>
<sequence length="116" mass="13597">DLWRESFNNILNNHVTETVSIGIIRVPTEIRLVDIREEIVQQLGENTDELVPKEYVFLRSVGRSLTTLRGKQEYQLKAKHFIPPVVSESYKRLLRLCYSVCFLSSMEFVYLCWSCP</sequence>
<dbReference type="EMBL" id="HACG01005933">
    <property type="protein sequence ID" value="CEK52798.1"/>
    <property type="molecule type" value="Transcribed_RNA"/>
</dbReference>
<protein>
    <submittedName>
        <fullName evidence="1">Uncharacterized protein</fullName>
    </submittedName>
</protein>
<gene>
    <name evidence="1" type="primary">ORF18059</name>
</gene>
<reference evidence="1" key="1">
    <citation type="submission" date="2014-12" db="EMBL/GenBank/DDBJ databases">
        <title>Insight into the proteome of Arion vulgaris.</title>
        <authorList>
            <person name="Aradska J."/>
            <person name="Bulat T."/>
            <person name="Smidak R."/>
            <person name="Sarate P."/>
            <person name="Gangsoo J."/>
            <person name="Sialana F."/>
            <person name="Bilban M."/>
            <person name="Lubec G."/>
        </authorList>
    </citation>
    <scope>NUCLEOTIDE SEQUENCE</scope>
    <source>
        <tissue evidence="1">Skin</tissue>
    </source>
</reference>